<keyword evidence="3" id="KW-1185">Reference proteome</keyword>
<dbReference type="FunCoup" id="A0A482XG95">
    <property type="interactions" value="140"/>
</dbReference>
<dbReference type="InParanoid" id="A0A482XG95"/>
<organism evidence="2 3">
    <name type="scientific">Laodelphax striatellus</name>
    <name type="common">Small brown planthopper</name>
    <name type="synonym">Delphax striatella</name>
    <dbReference type="NCBI Taxonomy" id="195883"/>
    <lineage>
        <taxon>Eukaryota</taxon>
        <taxon>Metazoa</taxon>
        <taxon>Ecdysozoa</taxon>
        <taxon>Arthropoda</taxon>
        <taxon>Hexapoda</taxon>
        <taxon>Insecta</taxon>
        <taxon>Pterygota</taxon>
        <taxon>Neoptera</taxon>
        <taxon>Paraneoptera</taxon>
        <taxon>Hemiptera</taxon>
        <taxon>Auchenorrhyncha</taxon>
        <taxon>Fulgoroidea</taxon>
        <taxon>Delphacidae</taxon>
        <taxon>Criomorphinae</taxon>
        <taxon>Laodelphax</taxon>
    </lineage>
</organism>
<comment type="caution">
    <text evidence="2">The sequence shown here is derived from an EMBL/GenBank/DDBJ whole genome shotgun (WGS) entry which is preliminary data.</text>
</comment>
<dbReference type="PANTHER" id="PTHR31389">
    <property type="entry name" value="LD39211P"/>
    <property type="match status" value="1"/>
</dbReference>
<accession>A0A482XG95</accession>
<dbReference type="EMBL" id="QKKF02010263">
    <property type="protein sequence ID" value="RZF44896.1"/>
    <property type="molecule type" value="Genomic_DNA"/>
</dbReference>
<dbReference type="SMR" id="A0A482XG95"/>
<dbReference type="PANTHER" id="PTHR31389:SF4">
    <property type="entry name" value="LD39211P"/>
    <property type="match status" value="1"/>
</dbReference>
<evidence type="ECO:0000256" key="1">
    <source>
        <dbReference type="SAM" id="Coils"/>
    </source>
</evidence>
<dbReference type="InterPro" id="IPR012444">
    <property type="entry name" value="DUF1647"/>
</dbReference>
<dbReference type="OrthoDB" id="6414280at2759"/>
<sequence length="359" mass="40519">MRTKSYLLSFVCIVGTTLLLLLFGDQRPSIQSIVTETHKQLTNNLRTFKDNLKVVEEKRLEADEEYLSLLGFTQPEPRLYPGVVWTNTSLPVVVTYLLDGQAEHGVSLIRNIAHYLPNHTVLIYNLGLGRYQLHLLQLNCNNSHCIVINFDLNAFPSFVSDDKLHAFRPLIIQDALNRAGAILYLACDQRLVTSSINQLIEKAVSSPGTGVVTWATKHAVTSLTHPRMFDYFSSSDDAFFFLPMVDVDRLLVYNTHTVHWKLMLPWVQCALIRDCIIPIGAQSAGCRFNKKPQYRYSGCHSYDVSAFNIVLGLTFKFNDMLYTYQDSASYFKKVTLAAATEEVTKLLENGTVDSSTTDS</sequence>
<evidence type="ECO:0000313" key="2">
    <source>
        <dbReference type="EMBL" id="RZF44896.1"/>
    </source>
</evidence>
<dbReference type="Pfam" id="PF07801">
    <property type="entry name" value="DUF1647"/>
    <property type="match status" value="1"/>
</dbReference>
<protein>
    <submittedName>
        <fullName evidence="2">Uncharacterized protein</fullName>
    </submittedName>
</protein>
<evidence type="ECO:0000313" key="3">
    <source>
        <dbReference type="Proteomes" id="UP000291343"/>
    </source>
</evidence>
<reference evidence="2 3" key="1">
    <citation type="journal article" date="2017" name="Gigascience">
        <title>Genome sequence of the small brown planthopper, Laodelphax striatellus.</title>
        <authorList>
            <person name="Zhu J."/>
            <person name="Jiang F."/>
            <person name="Wang X."/>
            <person name="Yang P."/>
            <person name="Bao Y."/>
            <person name="Zhao W."/>
            <person name="Wang W."/>
            <person name="Lu H."/>
            <person name="Wang Q."/>
            <person name="Cui N."/>
            <person name="Li J."/>
            <person name="Chen X."/>
            <person name="Luo L."/>
            <person name="Yu J."/>
            <person name="Kang L."/>
            <person name="Cui F."/>
        </authorList>
    </citation>
    <scope>NUCLEOTIDE SEQUENCE [LARGE SCALE GENOMIC DNA]</scope>
    <source>
        <strain evidence="2">Lst14</strain>
    </source>
</reference>
<gene>
    <name evidence="2" type="ORF">LSTR_LSTR004521</name>
</gene>
<feature type="coiled-coil region" evidence="1">
    <location>
        <begin position="38"/>
        <end position="65"/>
    </location>
</feature>
<proteinExistence type="predicted"/>
<name>A0A482XG95_LAOST</name>
<dbReference type="STRING" id="195883.A0A482XG95"/>
<dbReference type="Proteomes" id="UP000291343">
    <property type="component" value="Unassembled WGS sequence"/>
</dbReference>
<keyword evidence="1" id="KW-0175">Coiled coil</keyword>
<dbReference type="AlphaFoldDB" id="A0A482XG95"/>